<sequence>MDASYKDTNCFPKELWLERELREYSPRISKEEVEEWGESSAFGVAIYDCQSVEDPSQKARLLVYMQVPYDGATSLPPRLRSQQATHEWHGCAKDDLEIWKRLSRCRDVFSARLLGYEEKLQGDEDPVPGGWALYCLLTKVPGVALGTGVLYQENGHNVQEGCFWDLDRPTRDEIRRQLEIIVRGLYAAGVSVSLGGLKSLFWDDDAKRLYIDAAFELSPDGYTNKRRPWSLTWFDSYGLAKSPVESKARSRAKQDVTIPELESEGWKF</sequence>
<reference evidence="1 2" key="1">
    <citation type="submission" date="2020-01" db="EMBL/GenBank/DDBJ databases">
        <title>Aspergillus terreus IFO 6365 whole genome shotgun sequence.</title>
        <authorList>
            <person name="Kanamasa S."/>
            <person name="Takahashi H."/>
        </authorList>
    </citation>
    <scope>NUCLEOTIDE SEQUENCE [LARGE SCALE GENOMIC DNA]</scope>
    <source>
        <strain evidence="1 2">IFO 6365</strain>
    </source>
</reference>
<protein>
    <submittedName>
        <fullName evidence="1">Uncharacterized protein</fullName>
    </submittedName>
</protein>
<accession>A0A5M3YYL2</accession>
<evidence type="ECO:0000313" key="2">
    <source>
        <dbReference type="Proteomes" id="UP000452235"/>
    </source>
</evidence>
<name>A0A5M3YYL2_ASPTE</name>
<comment type="caution">
    <text evidence="1">The sequence shown here is derived from an EMBL/GenBank/DDBJ whole genome shotgun (WGS) entry which is preliminary data.</text>
</comment>
<dbReference type="VEuPathDB" id="FungiDB:ATEG_03698"/>
<keyword evidence="2" id="KW-1185">Reference proteome</keyword>
<proteinExistence type="predicted"/>
<dbReference type="AlphaFoldDB" id="A0A5M3YYL2"/>
<dbReference type="EMBL" id="BLJY01000011">
    <property type="protein sequence ID" value="GFF19825.1"/>
    <property type="molecule type" value="Genomic_DNA"/>
</dbReference>
<evidence type="ECO:0000313" key="1">
    <source>
        <dbReference type="EMBL" id="GFF19825.1"/>
    </source>
</evidence>
<organism evidence="1 2">
    <name type="scientific">Aspergillus terreus</name>
    <dbReference type="NCBI Taxonomy" id="33178"/>
    <lineage>
        <taxon>Eukaryota</taxon>
        <taxon>Fungi</taxon>
        <taxon>Dikarya</taxon>
        <taxon>Ascomycota</taxon>
        <taxon>Pezizomycotina</taxon>
        <taxon>Eurotiomycetes</taxon>
        <taxon>Eurotiomycetidae</taxon>
        <taxon>Eurotiales</taxon>
        <taxon>Aspergillaceae</taxon>
        <taxon>Aspergillus</taxon>
        <taxon>Aspergillus subgen. Circumdati</taxon>
    </lineage>
</organism>
<dbReference type="Proteomes" id="UP000452235">
    <property type="component" value="Unassembled WGS sequence"/>
</dbReference>
<gene>
    <name evidence="1" type="ORF">ATEIFO6365_0011008400</name>
</gene>
<dbReference type="OrthoDB" id="5401170at2759"/>